<evidence type="ECO:0000313" key="6">
    <source>
        <dbReference type="EMBL" id="AYQ72309.1"/>
    </source>
</evidence>
<dbReference type="SUPFAM" id="SSF46785">
    <property type="entry name" value="Winged helix' DNA-binding domain"/>
    <property type="match status" value="1"/>
</dbReference>
<organism evidence="6 7">
    <name type="scientific">Cohnella candidum</name>
    <dbReference type="NCBI Taxonomy" id="2674991"/>
    <lineage>
        <taxon>Bacteria</taxon>
        <taxon>Bacillati</taxon>
        <taxon>Bacillota</taxon>
        <taxon>Bacilli</taxon>
        <taxon>Bacillales</taxon>
        <taxon>Paenibacillaceae</taxon>
        <taxon>Cohnella</taxon>
    </lineage>
</organism>
<keyword evidence="3" id="KW-0010">Activator</keyword>
<dbReference type="KEGG" id="coh:EAV92_06835"/>
<name>A0A3G3JXR5_9BACL</name>
<keyword evidence="1" id="KW-0805">Transcription regulation</keyword>
<dbReference type="RefSeq" id="WP_123040369.1">
    <property type="nucleotide sequence ID" value="NZ_CP033433.1"/>
</dbReference>
<dbReference type="Gene3D" id="1.10.10.10">
    <property type="entry name" value="Winged helix-like DNA-binding domain superfamily/Winged helix DNA-binding domain"/>
    <property type="match status" value="1"/>
</dbReference>
<dbReference type="InterPro" id="IPR014710">
    <property type="entry name" value="RmlC-like_jellyroll"/>
</dbReference>
<dbReference type="Pfam" id="PF00027">
    <property type="entry name" value="cNMP_binding"/>
    <property type="match status" value="1"/>
</dbReference>
<dbReference type="PROSITE" id="PS50042">
    <property type="entry name" value="CNMP_BINDING_3"/>
    <property type="match status" value="1"/>
</dbReference>
<dbReference type="InterPro" id="IPR036390">
    <property type="entry name" value="WH_DNA-bd_sf"/>
</dbReference>
<keyword evidence="4" id="KW-0804">Transcription</keyword>
<dbReference type="InterPro" id="IPR036388">
    <property type="entry name" value="WH-like_DNA-bd_sf"/>
</dbReference>
<protein>
    <submittedName>
        <fullName evidence="6">Crp/Fnr family transcriptional regulator</fullName>
    </submittedName>
</protein>
<sequence>MSERSKTVDLLRQIRLFGVLTLQERLSLSRITVQRKKRKHTTVYEENESAEAVYGIVSGLVKTLRKDSPDRIGFFATGDFLPGVWPQRGARYEETAETISQTALVKIPIAEFAAWLERNPAAAAKISRAYERAIMGTQETADAESRGRAFLLQLADHCGRVTGGKVRVGIPMTNQSFALTIGTTKENGELLLREWHERGIADMGRSGFVIHDVEALKMTK</sequence>
<dbReference type="InterPro" id="IPR012318">
    <property type="entry name" value="HTH_CRP"/>
</dbReference>
<dbReference type="Gene3D" id="2.60.120.10">
    <property type="entry name" value="Jelly Rolls"/>
    <property type="match status" value="1"/>
</dbReference>
<dbReference type="CDD" id="cd00038">
    <property type="entry name" value="CAP_ED"/>
    <property type="match status" value="1"/>
</dbReference>
<keyword evidence="2" id="KW-0238">DNA-binding</keyword>
<dbReference type="Proteomes" id="UP000269097">
    <property type="component" value="Chromosome"/>
</dbReference>
<dbReference type="SUPFAM" id="SSF51206">
    <property type="entry name" value="cAMP-binding domain-like"/>
    <property type="match status" value="1"/>
</dbReference>
<gene>
    <name evidence="6" type="ORF">EAV92_06835</name>
</gene>
<evidence type="ECO:0000259" key="5">
    <source>
        <dbReference type="PROSITE" id="PS50042"/>
    </source>
</evidence>
<keyword evidence="7" id="KW-1185">Reference proteome</keyword>
<dbReference type="AlphaFoldDB" id="A0A3G3JXR5"/>
<accession>A0A3G3JXR5</accession>
<feature type="domain" description="Cyclic nucleotide-binding" evidence="5">
    <location>
        <begin position="16"/>
        <end position="81"/>
    </location>
</feature>
<dbReference type="GO" id="GO:0006355">
    <property type="term" value="P:regulation of DNA-templated transcription"/>
    <property type="evidence" value="ECO:0007669"/>
    <property type="project" value="InterPro"/>
</dbReference>
<evidence type="ECO:0000256" key="3">
    <source>
        <dbReference type="ARBA" id="ARBA00023159"/>
    </source>
</evidence>
<evidence type="ECO:0000313" key="7">
    <source>
        <dbReference type="Proteomes" id="UP000269097"/>
    </source>
</evidence>
<dbReference type="InterPro" id="IPR000595">
    <property type="entry name" value="cNMP-bd_dom"/>
</dbReference>
<dbReference type="SMART" id="SM00100">
    <property type="entry name" value="cNMP"/>
    <property type="match status" value="1"/>
</dbReference>
<dbReference type="EMBL" id="CP033433">
    <property type="protein sequence ID" value="AYQ72309.1"/>
    <property type="molecule type" value="Genomic_DNA"/>
</dbReference>
<dbReference type="InterPro" id="IPR018490">
    <property type="entry name" value="cNMP-bd_dom_sf"/>
</dbReference>
<dbReference type="GO" id="GO:0003677">
    <property type="term" value="F:DNA binding"/>
    <property type="evidence" value="ECO:0007669"/>
    <property type="project" value="UniProtKB-KW"/>
</dbReference>
<dbReference type="Pfam" id="PF13545">
    <property type="entry name" value="HTH_Crp_2"/>
    <property type="match status" value="1"/>
</dbReference>
<evidence type="ECO:0000256" key="4">
    <source>
        <dbReference type="ARBA" id="ARBA00023163"/>
    </source>
</evidence>
<evidence type="ECO:0000256" key="1">
    <source>
        <dbReference type="ARBA" id="ARBA00023015"/>
    </source>
</evidence>
<reference evidence="6 7" key="1">
    <citation type="submission" date="2018-10" db="EMBL/GenBank/DDBJ databases">
        <title>Genome Sequence of Cohnella sp.</title>
        <authorList>
            <person name="Srinivasan S."/>
            <person name="Kim M.K."/>
        </authorList>
    </citation>
    <scope>NUCLEOTIDE SEQUENCE [LARGE SCALE GENOMIC DNA]</scope>
    <source>
        <strain evidence="6 7">18JY8-7</strain>
    </source>
</reference>
<proteinExistence type="predicted"/>
<evidence type="ECO:0000256" key="2">
    <source>
        <dbReference type="ARBA" id="ARBA00023125"/>
    </source>
</evidence>